<dbReference type="PROSITE" id="PS50112">
    <property type="entry name" value="PAS"/>
    <property type="match status" value="2"/>
</dbReference>
<dbReference type="InterPro" id="IPR050903">
    <property type="entry name" value="Bact_Chemotaxis_MeTrfase"/>
</dbReference>
<reference evidence="5 6" key="1">
    <citation type="journal article" date="2012" name="J. Bacteriol.">
        <title>Genome sequence of Thalassospira xiamenensis type strain M-5.</title>
        <authorList>
            <person name="Lai Q."/>
            <person name="Shao Z."/>
        </authorList>
    </citation>
    <scope>NUCLEOTIDE SEQUENCE [LARGE SCALE GENOMIC DNA]</scope>
    <source>
        <strain evidence="5 6">M-5</strain>
    </source>
</reference>
<dbReference type="Pfam" id="PF08448">
    <property type="entry name" value="PAS_4"/>
    <property type="match status" value="1"/>
</dbReference>
<organism evidence="5 6">
    <name type="scientific">Thalassospira xiamenensis M-5 = DSM 17429</name>
    <dbReference type="NCBI Taxonomy" id="1123366"/>
    <lineage>
        <taxon>Bacteria</taxon>
        <taxon>Pseudomonadati</taxon>
        <taxon>Pseudomonadota</taxon>
        <taxon>Alphaproteobacteria</taxon>
        <taxon>Rhodospirillales</taxon>
        <taxon>Thalassospiraceae</taxon>
        <taxon>Thalassospira</taxon>
    </lineage>
</organism>
<evidence type="ECO:0000259" key="2">
    <source>
        <dbReference type="PROSITE" id="PS50111"/>
    </source>
</evidence>
<dbReference type="PANTHER" id="PTHR24422:SF10">
    <property type="entry name" value="CHEMOTAXIS PROTEIN METHYLTRANSFERASE 2"/>
    <property type="match status" value="1"/>
</dbReference>
<evidence type="ECO:0000259" key="3">
    <source>
        <dbReference type="PROSITE" id="PS50112"/>
    </source>
</evidence>
<dbReference type="NCBIfam" id="TIGR00229">
    <property type="entry name" value="sensory_box"/>
    <property type="match status" value="2"/>
</dbReference>
<dbReference type="PROSITE" id="PS50111">
    <property type="entry name" value="CHEMOTAXIS_TRANSDUC_2"/>
    <property type="match status" value="1"/>
</dbReference>
<dbReference type="SMART" id="SM00283">
    <property type="entry name" value="MA"/>
    <property type="match status" value="1"/>
</dbReference>
<dbReference type="Pfam" id="PF08447">
    <property type="entry name" value="PAS_3"/>
    <property type="match status" value="1"/>
</dbReference>
<name>A0AB72UH02_9PROT</name>
<proteinExistence type="predicted"/>
<evidence type="ECO:0000313" key="6">
    <source>
        <dbReference type="Proteomes" id="UP000007127"/>
    </source>
</evidence>
<dbReference type="PRINTS" id="PR00260">
    <property type="entry name" value="CHEMTRNSDUCR"/>
</dbReference>
<dbReference type="SMART" id="SM00086">
    <property type="entry name" value="PAC"/>
    <property type="match status" value="2"/>
</dbReference>
<protein>
    <submittedName>
        <fullName evidence="5">Methyl-accepting chemotaxis protein</fullName>
    </submittedName>
</protein>
<keyword evidence="1" id="KW-0807">Transducer</keyword>
<dbReference type="InterPro" id="IPR013655">
    <property type="entry name" value="PAS_fold_3"/>
</dbReference>
<dbReference type="InterPro" id="IPR013656">
    <property type="entry name" value="PAS_4"/>
</dbReference>
<sequence>MMSVLSFLSSKKNGLASETLVALEKSLAVIEFKTDGTITRANENFLNVVGYDLSEIVGKHHRIFVPAEMRMTPEYDLFWKDLAAGEFKSEAFPRITKSGKQVWIEATYNPVFDARGKVAKIVKFASDITARQEKLAELDGKVNAIGRSQAVIEFDLEGTIRDANDNFLSVMGYELSEIQGKHHKMFVEPEYANSADYADFWKSLRAGNFTSQQFKRIAKGGRVVWIEASYNPIFDPNGVPYKVVKFATDVTEQVNLLIDLKSMIDNNFSDIDLSLHQLDEKSIFAATVSSETSANVQAVAAGSEQLAASIAEISRSMSEARMSTDQVFEKTVLAGQSTDKMNEVVAAMGNIVEVIQNIASQINLLALNATIESARAGEAGKGFAVVATEVKNLANQAARATEQISGEIGGIQTIASEVVGVLGSIRSDVETVLNNVTTISSAVEEQSAVTQEVSGNMQSMASSVESFASTIDQIKSSAISVAGTVGRTREAAMVLAR</sequence>
<dbReference type="InterPro" id="IPR001610">
    <property type="entry name" value="PAC"/>
</dbReference>
<feature type="domain" description="Methyl-accepting transducer" evidence="2">
    <location>
        <begin position="260"/>
        <end position="482"/>
    </location>
</feature>
<dbReference type="GO" id="GO:0006935">
    <property type="term" value="P:chemotaxis"/>
    <property type="evidence" value="ECO:0007669"/>
    <property type="project" value="InterPro"/>
</dbReference>
<dbReference type="GO" id="GO:0004888">
    <property type="term" value="F:transmembrane signaling receptor activity"/>
    <property type="evidence" value="ECO:0007669"/>
    <property type="project" value="InterPro"/>
</dbReference>
<dbReference type="GO" id="GO:0016020">
    <property type="term" value="C:membrane"/>
    <property type="evidence" value="ECO:0007669"/>
    <property type="project" value="InterPro"/>
</dbReference>
<dbReference type="InterPro" id="IPR000014">
    <property type="entry name" value="PAS"/>
</dbReference>
<dbReference type="SUPFAM" id="SSF55785">
    <property type="entry name" value="PYP-like sensor domain (PAS domain)"/>
    <property type="match status" value="2"/>
</dbReference>
<dbReference type="Gene3D" id="1.10.287.950">
    <property type="entry name" value="Methyl-accepting chemotaxis protein"/>
    <property type="match status" value="1"/>
</dbReference>
<dbReference type="InterPro" id="IPR004089">
    <property type="entry name" value="MCPsignal_dom"/>
</dbReference>
<evidence type="ECO:0000313" key="5">
    <source>
        <dbReference type="EMBL" id="AJD53421.1"/>
    </source>
</evidence>
<dbReference type="Proteomes" id="UP000007127">
    <property type="component" value="Chromosome"/>
</dbReference>
<dbReference type="AlphaFoldDB" id="A0AB72UH02"/>
<feature type="domain" description="PAS" evidence="3">
    <location>
        <begin position="29"/>
        <end position="59"/>
    </location>
</feature>
<dbReference type="GO" id="GO:0007165">
    <property type="term" value="P:signal transduction"/>
    <property type="evidence" value="ECO:0007669"/>
    <property type="project" value="UniProtKB-KW"/>
</dbReference>
<feature type="domain" description="PAS" evidence="3">
    <location>
        <begin position="151"/>
        <end position="190"/>
    </location>
</feature>
<accession>A0AB72UH02</accession>
<feature type="domain" description="PAC" evidence="4">
    <location>
        <begin position="210"/>
        <end position="262"/>
    </location>
</feature>
<dbReference type="CDD" id="cd00130">
    <property type="entry name" value="PAS"/>
    <property type="match status" value="2"/>
</dbReference>
<gene>
    <name evidence="5" type="ORF">TH3_16595</name>
</gene>
<evidence type="ECO:0000259" key="4">
    <source>
        <dbReference type="PROSITE" id="PS50113"/>
    </source>
</evidence>
<dbReference type="EMBL" id="CP004388">
    <property type="protein sequence ID" value="AJD53421.1"/>
    <property type="molecule type" value="Genomic_DNA"/>
</dbReference>
<feature type="domain" description="PAC" evidence="4">
    <location>
        <begin position="88"/>
        <end position="140"/>
    </location>
</feature>
<dbReference type="KEGG" id="txi:TH3_16595"/>
<dbReference type="PROSITE" id="PS50113">
    <property type="entry name" value="PAC"/>
    <property type="match status" value="2"/>
</dbReference>
<evidence type="ECO:0000256" key="1">
    <source>
        <dbReference type="PROSITE-ProRule" id="PRU00284"/>
    </source>
</evidence>
<dbReference type="Pfam" id="PF00015">
    <property type="entry name" value="MCPsignal"/>
    <property type="match status" value="1"/>
</dbReference>
<dbReference type="SUPFAM" id="SSF58104">
    <property type="entry name" value="Methyl-accepting chemotaxis protein (MCP) signaling domain"/>
    <property type="match status" value="1"/>
</dbReference>
<dbReference type="InterPro" id="IPR004090">
    <property type="entry name" value="Chemotax_Me-accpt_rcpt"/>
</dbReference>
<dbReference type="InterPro" id="IPR035965">
    <property type="entry name" value="PAS-like_dom_sf"/>
</dbReference>
<dbReference type="Gene3D" id="3.30.450.20">
    <property type="entry name" value="PAS domain"/>
    <property type="match status" value="2"/>
</dbReference>
<dbReference type="InterPro" id="IPR000700">
    <property type="entry name" value="PAS-assoc_C"/>
</dbReference>
<dbReference type="PANTHER" id="PTHR24422">
    <property type="entry name" value="CHEMOTAXIS PROTEIN METHYLTRANSFERASE"/>
    <property type="match status" value="1"/>
</dbReference>